<name>A0ABV3M7L3_9ACTN</name>
<dbReference type="InterPro" id="IPR050267">
    <property type="entry name" value="Anti-sigma-factor_SerPK"/>
</dbReference>
<evidence type="ECO:0000259" key="2">
    <source>
        <dbReference type="Pfam" id="PF13581"/>
    </source>
</evidence>
<keyword evidence="3" id="KW-0547">Nucleotide-binding</keyword>
<evidence type="ECO:0000256" key="1">
    <source>
        <dbReference type="ARBA" id="ARBA00022527"/>
    </source>
</evidence>
<dbReference type="InterPro" id="IPR036890">
    <property type="entry name" value="HATPase_C_sf"/>
</dbReference>
<dbReference type="EMBL" id="JBEYRS010000029">
    <property type="protein sequence ID" value="MEW2367678.1"/>
    <property type="molecule type" value="Genomic_DNA"/>
</dbReference>
<proteinExistence type="predicted"/>
<dbReference type="CDD" id="cd16936">
    <property type="entry name" value="HATPase_RsbW-like"/>
    <property type="match status" value="1"/>
</dbReference>
<reference evidence="3 4" key="1">
    <citation type="submission" date="2024-06" db="EMBL/GenBank/DDBJ databases">
        <title>The Natural Products Discovery Center: Release of the First 8490 Sequenced Strains for Exploring Actinobacteria Biosynthetic Diversity.</title>
        <authorList>
            <person name="Kalkreuter E."/>
            <person name="Kautsar S.A."/>
            <person name="Yang D."/>
            <person name="Bader C.D."/>
            <person name="Teijaro C.N."/>
            <person name="Fluegel L."/>
            <person name="Davis C.M."/>
            <person name="Simpson J.R."/>
            <person name="Lauterbach L."/>
            <person name="Steele A.D."/>
            <person name="Gui C."/>
            <person name="Meng S."/>
            <person name="Li G."/>
            <person name="Viehrig K."/>
            <person name="Ye F."/>
            <person name="Su P."/>
            <person name="Kiefer A.F."/>
            <person name="Nichols A."/>
            <person name="Cepeda A.J."/>
            <person name="Yan W."/>
            <person name="Fan B."/>
            <person name="Jiang Y."/>
            <person name="Adhikari A."/>
            <person name="Zheng C.-J."/>
            <person name="Schuster L."/>
            <person name="Cowan T.M."/>
            <person name="Smanski M.J."/>
            <person name="Chevrette M.G."/>
            <person name="De Carvalho L.P.S."/>
            <person name="Shen B."/>
        </authorList>
    </citation>
    <scope>NUCLEOTIDE SEQUENCE [LARGE SCALE GENOMIC DNA]</scope>
    <source>
        <strain evidence="3 4">NPDC047833</strain>
    </source>
</reference>
<dbReference type="PANTHER" id="PTHR35526">
    <property type="entry name" value="ANTI-SIGMA-F FACTOR RSBW-RELATED"/>
    <property type="match status" value="1"/>
</dbReference>
<keyword evidence="1" id="KW-0808">Transferase</keyword>
<accession>A0ABV3M7L3</accession>
<keyword evidence="3" id="KW-0067">ATP-binding</keyword>
<dbReference type="SUPFAM" id="SSF55874">
    <property type="entry name" value="ATPase domain of HSP90 chaperone/DNA topoisomerase II/histidine kinase"/>
    <property type="match status" value="1"/>
</dbReference>
<dbReference type="RefSeq" id="WP_359773805.1">
    <property type="nucleotide sequence ID" value="NZ_JBEYRR010000001.1"/>
</dbReference>
<evidence type="ECO:0000313" key="3">
    <source>
        <dbReference type="EMBL" id="MEW2367678.1"/>
    </source>
</evidence>
<keyword evidence="1" id="KW-0723">Serine/threonine-protein kinase</keyword>
<organism evidence="3 4">
    <name type="scientific">Streptomyces huasconensis</name>
    <dbReference type="NCBI Taxonomy" id="1854574"/>
    <lineage>
        <taxon>Bacteria</taxon>
        <taxon>Bacillati</taxon>
        <taxon>Actinomycetota</taxon>
        <taxon>Actinomycetes</taxon>
        <taxon>Kitasatosporales</taxon>
        <taxon>Streptomycetaceae</taxon>
        <taxon>Streptomyces</taxon>
    </lineage>
</organism>
<feature type="domain" description="Histidine kinase/HSP90-like ATPase" evidence="2">
    <location>
        <begin position="64"/>
        <end position="174"/>
    </location>
</feature>
<dbReference type="Pfam" id="PF13581">
    <property type="entry name" value="HATPase_c_2"/>
    <property type="match status" value="1"/>
</dbReference>
<protein>
    <submittedName>
        <fullName evidence="3">ATP-binding protein</fullName>
    </submittedName>
</protein>
<sequence>MCVRAVGSSFRDRKALAGTAGRPSPLRFVRAPTAIPPGWFVRTSLNESQKSNTHWGTVVFVVDSTRADVAEARRAARAYVKRHCPWAREDDVLLVISELVGNAVRHTEGFWRLSLQARPHALVARVDDHSTRMPAPRVPDVTGTGGYGWHIARSLCGQLTVLPRRDGKTVEARWNRSDAPAVDSIPFEGAVPATDATRFAPPAGRIAA</sequence>
<gene>
    <name evidence="3" type="ORF">AB0887_37870</name>
</gene>
<dbReference type="Proteomes" id="UP001553843">
    <property type="component" value="Unassembled WGS sequence"/>
</dbReference>
<dbReference type="PANTHER" id="PTHR35526:SF3">
    <property type="entry name" value="ANTI-SIGMA-F FACTOR RSBW"/>
    <property type="match status" value="1"/>
</dbReference>
<dbReference type="InterPro" id="IPR003594">
    <property type="entry name" value="HATPase_dom"/>
</dbReference>
<evidence type="ECO:0000313" key="4">
    <source>
        <dbReference type="Proteomes" id="UP001553843"/>
    </source>
</evidence>
<comment type="caution">
    <text evidence="3">The sequence shown here is derived from an EMBL/GenBank/DDBJ whole genome shotgun (WGS) entry which is preliminary data.</text>
</comment>
<keyword evidence="4" id="KW-1185">Reference proteome</keyword>
<keyword evidence="1" id="KW-0418">Kinase</keyword>
<dbReference type="Gene3D" id="3.30.565.10">
    <property type="entry name" value="Histidine kinase-like ATPase, C-terminal domain"/>
    <property type="match status" value="1"/>
</dbReference>
<dbReference type="GO" id="GO:0005524">
    <property type="term" value="F:ATP binding"/>
    <property type="evidence" value="ECO:0007669"/>
    <property type="project" value="UniProtKB-KW"/>
</dbReference>